<evidence type="ECO:0000259" key="1">
    <source>
        <dbReference type="Pfam" id="PF13548"/>
    </source>
</evidence>
<dbReference type="HOGENOM" id="CLU_2842494_0_0_3"/>
<dbReference type="AlphaFoldDB" id="K9YW10"/>
<dbReference type="RefSeq" id="WP_015229537.1">
    <property type="nucleotide sequence ID" value="NC_019780.1"/>
</dbReference>
<name>K9YW10_DACS8</name>
<protein>
    <recommendedName>
        <fullName evidence="1">DUF4126 domain-containing protein</fullName>
    </recommendedName>
</protein>
<organism evidence="2 3">
    <name type="scientific">Dactylococcopsis salina (strain PCC 8305)</name>
    <name type="common">Myxobactron salinum</name>
    <dbReference type="NCBI Taxonomy" id="13035"/>
    <lineage>
        <taxon>Bacteria</taxon>
        <taxon>Bacillati</taxon>
        <taxon>Cyanobacteriota</taxon>
        <taxon>Cyanophyceae</taxon>
        <taxon>Nodosilineales</taxon>
        <taxon>Cymatolegaceae</taxon>
        <taxon>Dactylococcopsis</taxon>
    </lineage>
</organism>
<feature type="domain" description="DUF4126" evidence="1">
    <location>
        <begin position="5"/>
        <end position="48"/>
    </location>
</feature>
<accession>K9YW10</accession>
<reference evidence="2" key="1">
    <citation type="submission" date="2012-04" db="EMBL/GenBank/DDBJ databases">
        <title>Finished genome of Dactylococcopsis salina PCC 8305.</title>
        <authorList>
            <consortium name="US DOE Joint Genome Institute"/>
            <person name="Gugger M."/>
            <person name="Coursin T."/>
            <person name="Rippka R."/>
            <person name="Tandeau De Marsac N."/>
            <person name="Huntemann M."/>
            <person name="Wei C.-L."/>
            <person name="Han J."/>
            <person name="Detter J.C."/>
            <person name="Han C."/>
            <person name="Tapia R."/>
            <person name="Daligault H."/>
            <person name="Chen A."/>
            <person name="Krypides N."/>
            <person name="Mavromatis K."/>
            <person name="Markowitz V."/>
            <person name="Szeto E."/>
            <person name="Ivanova N."/>
            <person name="Ovchinnikova G."/>
            <person name="Pagani I."/>
            <person name="Pati A."/>
            <person name="Goodwin L."/>
            <person name="Peters L."/>
            <person name="Pitluck S."/>
            <person name="Woyke T."/>
            <person name="Kerfeld C."/>
        </authorList>
    </citation>
    <scope>NUCLEOTIDE SEQUENCE [LARGE SCALE GENOMIC DNA]</scope>
    <source>
        <strain evidence="2">PCC 8305</strain>
    </source>
</reference>
<dbReference type="STRING" id="13035.Dacsa_1886"/>
<dbReference type="EMBL" id="CP003944">
    <property type="protein sequence ID" value="AFZ50540.1"/>
    <property type="molecule type" value="Genomic_DNA"/>
</dbReference>
<gene>
    <name evidence="2" type="ORF">Dacsa_1886</name>
</gene>
<keyword evidence="3" id="KW-1185">Reference proteome</keyword>
<evidence type="ECO:0000313" key="3">
    <source>
        <dbReference type="Proteomes" id="UP000010482"/>
    </source>
</evidence>
<evidence type="ECO:0000313" key="2">
    <source>
        <dbReference type="EMBL" id="AFZ50540.1"/>
    </source>
</evidence>
<dbReference type="PATRIC" id="fig|13035.3.peg.2146"/>
<sequence>MLTGILAILAISAAAGMRIALPLLIIGFMESRSYWSNVPLLNQLHWLAIRSSTAWKKWKTSKIKD</sequence>
<dbReference type="KEGG" id="dsl:Dacsa_1886"/>
<proteinExistence type="predicted"/>
<dbReference type="Proteomes" id="UP000010482">
    <property type="component" value="Chromosome"/>
</dbReference>
<dbReference type="Pfam" id="PF13548">
    <property type="entry name" value="DUF4126"/>
    <property type="match status" value="1"/>
</dbReference>
<dbReference type="InterPro" id="IPR025196">
    <property type="entry name" value="DUF4126"/>
</dbReference>